<dbReference type="Pfam" id="PF00400">
    <property type="entry name" value="WD40"/>
    <property type="match status" value="5"/>
</dbReference>
<feature type="repeat" description="WD" evidence="3">
    <location>
        <begin position="347"/>
        <end position="376"/>
    </location>
</feature>
<evidence type="ECO:0000313" key="5">
    <source>
        <dbReference type="Proteomes" id="UP000827889"/>
    </source>
</evidence>
<dbReference type="Proteomes" id="UP000827889">
    <property type="component" value="Chromosome 2"/>
</dbReference>
<dbReference type="FunFam" id="2.130.10.10:FF:001048">
    <property type="entry name" value="BnaA09g40460D protein"/>
    <property type="match status" value="1"/>
</dbReference>
<keyword evidence="1 3" id="KW-0853">WD repeat</keyword>
<dbReference type="Gene3D" id="2.130.10.10">
    <property type="entry name" value="YVTN repeat-like/Quinoprotein amine dehydrogenase"/>
    <property type="match status" value="3"/>
</dbReference>
<name>A0A8B8QFS0_9MYRT</name>
<dbReference type="PRINTS" id="PR00320">
    <property type="entry name" value="GPROTEINBRPT"/>
</dbReference>
<dbReference type="InterPro" id="IPR045182">
    <property type="entry name" value="JINGUBANG-like"/>
</dbReference>
<sequence length="475" mass="52166">MAKDERGGGTMFMESNTIPRPKFNMMHSDPNMSAIPIPDDDFPHRHSSVSPASPTFYDHSRMSGEGSPMMMSPWNQSSPFNKSGWSTASANYEENVPQNSLIGSLVREEGHIYSLAASGELLYTGSDSKNIRVWKNLKEFSAFKSSSGLVKAIIVANGKIFTGHQDGKIRVWKISPRNPSQHKRAGTLPTLKDIFKSSINPSNYIEVRKRRSALWIKHSDAVSCLSLNEEQGLLYSASWDRTIKVWRISDSKCLESISAHDDAVNAVVAGVDDLVLSGSADGTVKVWKREMIGKTTKHTLAESLLKQECAVTSLAMNRACSAVYGGSSDGLVNFWERGKQFTHGGVLKGHKLAILCLASAGNLLFSGSADKTICVWRRDGMIHTCLSVLTGHTGPVKCLATEEDPESARKGDQRWIVYSGSLDKSVKVWSVSEMAPDLNQMAMMQQQQQVTYDADSVPSDGSFSSAGRNSQNRRY</sequence>
<dbReference type="PROSITE" id="PS50294">
    <property type="entry name" value="WD_REPEATS_REGION"/>
    <property type="match status" value="2"/>
</dbReference>
<dbReference type="InterPro" id="IPR036322">
    <property type="entry name" value="WD40_repeat_dom_sf"/>
</dbReference>
<organism evidence="5 6">
    <name type="scientific">Rhodamnia argentea</name>
    <dbReference type="NCBI Taxonomy" id="178133"/>
    <lineage>
        <taxon>Eukaryota</taxon>
        <taxon>Viridiplantae</taxon>
        <taxon>Streptophyta</taxon>
        <taxon>Embryophyta</taxon>
        <taxon>Tracheophyta</taxon>
        <taxon>Spermatophyta</taxon>
        <taxon>Magnoliopsida</taxon>
        <taxon>eudicotyledons</taxon>
        <taxon>Gunneridae</taxon>
        <taxon>Pentapetalae</taxon>
        <taxon>rosids</taxon>
        <taxon>malvids</taxon>
        <taxon>Myrtales</taxon>
        <taxon>Myrtaceae</taxon>
        <taxon>Myrtoideae</taxon>
        <taxon>Myrteae</taxon>
        <taxon>Australasian group</taxon>
        <taxon>Rhodamnia</taxon>
    </lineage>
</organism>
<dbReference type="OrthoDB" id="674604at2759"/>
<keyword evidence="5" id="KW-1185">Reference proteome</keyword>
<dbReference type="KEGG" id="rarg:115751603"/>
<dbReference type="PANTHER" id="PTHR22844">
    <property type="entry name" value="F-BOX AND WD40 DOMAIN PROTEIN"/>
    <property type="match status" value="1"/>
</dbReference>
<keyword evidence="2" id="KW-0677">Repeat</keyword>
<dbReference type="PROSITE" id="PS50082">
    <property type="entry name" value="WD_REPEATS_2"/>
    <property type="match status" value="3"/>
</dbReference>
<reference evidence="5" key="1">
    <citation type="submission" date="2025-05" db="UniProtKB">
        <authorList>
            <consortium name="RefSeq"/>
        </authorList>
    </citation>
    <scope>NUCLEOTIDE SEQUENCE [LARGE SCALE GENOMIC DNA]</scope>
</reference>
<evidence type="ECO:0000256" key="2">
    <source>
        <dbReference type="ARBA" id="ARBA00022737"/>
    </source>
</evidence>
<feature type="region of interest" description="Disordered" evidence="4">
    <location>
        <begin position="1"/>
        <end position="22"/>
    </location>
</feature>
<dbReference type="InterPro" id="IPR020472">
    <property type="entry name" value="WD40_PAC1"/>
</dbReference>
<gene>
    <name evidence="6" type="primary">LOC115751603</name>
</gene>
<dbReference type="FunFam" id="2.130.10.10:FF:000775">
    <property type="entry name" value="BnaA09g28200D protein"/>
    <property type="match status" value="1"/>
</dbReference>
<protein>
    <submittedName>
        <fullName evidence="6">Protein JINGUBANG</fullName>
    </submittedName>
</protein>
<dbReference type="CDD" id="cd00200">
    <property type="entry name" value="WD40"/>
    <property type="match status" value="1"/>
</dbReference>
<feature type="compositionally biased region" description="Polar residues" evidence="4">
    <location>
        <begin position="459"/>
        <end position="475"/>
    </location>
</feature>
<evidence type="ECO:0000256" key="3">
    <source>
        <dbReference type="PROSITE-ProRule" id="PRU00221"/>
    </source>
</evidence>
<feature type="region of interest" description="Disordered" evidence="4">
    <location>
        <begin position="449"/>
        <end position="475"/>
    </location>
</feature>
<dbReference type="PANTHER" id="PTHR22844:SF336">
    <property type="entry name" value="PROTEIN JINGUBANG"/>
    <property type="match status" value="1"/>
</dbReference>
<reference evidence="6" key="2">
    <citation type="submission" date="2025-08" db="UniProtKB">
        <authorList>
            <consortium name="RefSeq"/>
        </authorList>
    </citation>
    <scope>IDENTIFICATION</scope>
    <source>
        <tissue evidence="6">Leaf</tissue>
    </source>
</reference>
<evidence type="ECO:0000256" key="4">
    <source>
        <dbReference type="SAM" id="MobiDB-lite"/>
    </source>
</evidence>
<proteinExistence type="predicted"/>
<feature type="repeat" description="WD" evidence="3">
    <location>
        <begin position="215"/>
        <end position="256"/>
    </location>
</feature>
<dbReference type="InterPro" id="IPR015943">
    <property type="entry name" value="WD40/YVTN_repeat-like_dom_sf"/>
</dbReference>
<dbReference type="InterPro" id="IPR001680">
    <property type="entry name" value="WD40_rpt"/>
</dbReference>
<dbReference type="SMART" id="SM00320">
    <property type="entry name" value="WD40"/>
    <property type="match status" value="7"/>
</dbReference>
<dbReference type="RefSeq" id="XP_030545398.1">
    <property type="nucleotide sequence ID" value="XM_030689538.2"/>
</dbReference>
<evidence type="ECO:0000313" key="6">
    <source>
        <dbReference type="RefSeq" id="XP_030545398.1"/>
    </source>
</evidence>
<dbReference type="SUPFAM" id="SSF50978">
    <property type="entry name" value="WD40 repeat-like"/>
    <property type="match status" value="1"/>
</dbReference>
<dbReference type="AlphaFoldDB" id="A0A8B8QFS0"/>
<feature type="repeat" description="WD" evidence="3">
    <location>
        <begin position="257"/>
        <end position="288"/>
    </location>
</feature>
<accession>A0A8B8QFS0</accession>
<evidence type="ECO:0000256" key="1">
    <source>
        <dbReference type="ARBA" id="ARBA00022574"/>
    </source>
</evidence>
<dbReference type="GeneID" id="115751603"/>